<keyword evidence="3" id="KW-1133">Transmembrane helix</keyword>
<dbReference type="GO" id="GO:0070072">
    <property type="term" value="P:vacuolar proton-transporting V-type ATPase complex assembly"/>
    <property type="evidence" value="ECO:0007669"/>
    <property type="project" value="InterPro"/>
</dbReference>
<comment type="caution">
    <text evidence="4">The sequence shown here is derived from an EMBL/GenBank/DDBJ whole genome shotgun (WGS) entry which is preliminary data.</text>
</comment>
<dbReference type="OrthoDB" id="9626941at2759"/>
<proteinExistence type="predicted"/>
<sequence length="115" mass="12975">MSSNNNENTKKVDNKMNQDIKEPENKSFLKNIIDSVLETGINKNIHNIARGVFVAAILSALTLVFISGFNIHTIVLTFLLIGLFASVELFNSQLNEIKKEAEKENKEKPEDKKNE</sequence>
<evidence type="ECO:0000256" key="3">
    <source>
        <dbReference type="SAM" id="Phobius"/>
    </source>
</evidence>
<evidence type="ECO:0000313" key="4">
    <source>
        <dbReference type="EMBL" id="ORX47629.1"/>
    </source>
</evidence>
<feature type="compositionally biased region" description="Basic and acidic residues" evidence="2">
    <location>
        <begin position="8"/>
        <end position="21"/>
    </location>
</feature>
<feature type="coiled-coil region" evidence="1">
    <location>
        <begin position="87"/>
        <end position="114"/>
    </location>
</feature>
<keyword evidence="3" id="KW-0472">Membrane</keyword>
<accession>A0A1Y1V6D4</accession>
<dbReference type="Pfam" id="PF08636">
    <property type="entry name" value="Pkr1"/>
    <property type="match status" value="1"/>
</dbReference>
<feature type="transmembrane region" description="Helical" evidence="3">
    <location>
        <begin position="48"/>
        <end position="66"/>
    </location>
</feature>
<keyword evidence="1" id="KW-0175">Coiled coil</keyword>
<dbReference type="AlphaFoldDB" id="A0A1Y1V6D4"/>
<keyword evidence="5" id="KW-1185">Reference proteome</keyword>
<reference evidence="4 5" key="1">
    <citation type="submission" date="2016-08" db="EMBL/GenBank/DDBJ databases">
        <title>Genomes of anaerobic fungi encode conserved fungal cellulosomes for biomass hydrolysis.</title>
        <authorList>
            <consortium name="DOE Joint Genome Institute"/>
            <person name="Haitjema C.H."/>
            <person name="Gilmore S.P."/>
            <person name="Henske J.K."/>
            <person name="Solomon K.V."/>
            <person name="De Groot R."/>
            <person name="Kuo A."/>
            <person name="Mondo S.J."/>
            <person name="Salamov A.A."/>
            <person name="Labutti K."/>
            <person name="Zhao Z."/>
            <person name="Chiniquy J."/>
            <person name="Barry K."/>
            <person name="Brewer H.M."/>
            <person name="Purvine S.O."/>
            <person name="Wright A.T."/>
            <person name="Boxma B."/>
            <person name="Van Alen T."/>
            <person name="Hackstein J.H."/>
            <person name="Baker S.E."/>
            <person name="Grigoriev I.V."/>
            <person name="O'Malley M.A."/>
        </authorList>
    </citation>
    <scope>NUCLEOTIDE SEQUENCE [LARGE SCALE GENOMIC DNA]</scope>
    <source>
        <strain evidence="5">finn</strain>
    </source>
</reference>
<evidence type="ECO:0000313" key="5">
    <source>
        <dbReference type="Proteomes" id="UP000193719"/>
    </source>
</evidence>
<dbReference type="InterPro" id="IPR013945">
    <property type="entry name" value="Pkr1"/>
</dbReference>
<evidence type="ECO:0000256" key="1">
    <source>
        <dbReference type="SAM" id="Coils"/>
    </source>
</evidence>
<dbReference type="PANTHER" id="PTHR28251:SF1">
    <property type="entry name" value="V-TYPE ATPASE ASSEMBLY FACTOR PKR1"/>
    <property type="match status" value="1"/>
</dbReference>
<dbReference type="PANTHER" id="PTHR28251">
    <property type="entry name" value="V-TYPE ATPASE ASSEMBLY FACTOR PKR1"/>
    <property type="match status" value="1"/>
</dbReference>
<gene>
    <name evidence="4" type="ORF">BCR36DRAFT_584735</name>
</gene>
<dbReference type="EMBL" id="MCFH01000030">
    <property type="protein sequence ID" value="ORX47629.1"/>
    <property type="molecule type" value="Genomic_DNA"/>
</dbReference>
<name>A0A1Y1V6D4_9FUNG</name>
<organism evidence="4 5">
    <name type="scientific">Piromyces finnis</name>
    <dbReference type="NCBI Taxonomy" id="1754191"/>
    <lineage>
        <taxon>Eukaryota</taxon>
        <taxon>Fungi</taxon>
        <taxon>Fungi incertae sedis</taxon>
        <taxon>Chytridiomycota</taxon>
        <taxon>Chytridiomycota incertae sedis</taxon>
        <taxon>Neocallimastigomycetes</taxon>
        <taxon>Neocallimastigales</taxon>
        <taxon>Neocallimastigaceae</taxon>
        <taxon>Piromyces</taxon>
    </lineage>
</organism>
<reference evidence="4 5" key="2">
    <citation type="submission" date="2016-08" db="EMBL/GenBank/DDBJ databases">
        <title>Pervasive Adenine N6-methylation of Active Genes in Fungi.</title>
        <authorList>
            <consortium name="DOE Joint Genome Institute"/>
            <person name="Mondo S.J."/>
            <person name="Dannebaum R.O."/>
            <person name="Kuo R.C."/>
            <person name="Labutti K."/>
            <person name="Haridas S."/>
            <person name="Kuo A."/>
            <person name="Salamov A."/>
            <person name="Ahrendt S.R."/>
            <person name="Lipzen A."/>
            <person name="Sullivan W."/>
            <person name="Andreopoulos W.B."/>
            <person name="Clum A."/>
            <person name="Lindquist E."/>
            <person name="Daum C."/>
            <person name="Ramamoorthy G.K."/>
            <person name="Gryganskyi A."/>
            <person name="Culley D."/>
            <person name="Magnuson J.K."/>
            <person name="James T.Y."/>
            <person name="O'Malley M.A."/>
            <person name="Stajich J.E."/>
            <person name="Spatafora J.W."/>
            <person name="Visel A."/>
            <person name="Grigoriev I.V."/>
        </authorList>
    </citation>
    <scope>NUCLEOTIDE SEQUENCE [LARGE SCALE GENOMIC DNA]</scope>
    <source>
        <strain evidence="5">finn</strain>
    </source>
</reference>
<evidence type="ECO:0000256" key="2">
    <source>
        <dbReference type="SAM" id="MobiDB-lite"/>
    </source>
</evidence>
<keyword evidence="3" id="KW-0812">Transmembrane</keyword>
<protein>
    <submittedName>
        <fullName evidence="4">Uncharacterized protein</fullName>
    </submittedName>
</protein>
<dbReference type="Proteomes" id="UP000193719">
    <property type="component" value="Unassembled WGS sequence"/>
</dbReference>
<feature type="region of interest" description="Disordered" evidence="2">
    <location>
        <begin position="1"/>
        <end position="21"/>
    </location>
</feature>
<dbReference type="GO" id="GO:0005789">
    <property type="term" value="C:endoplasmic reticulum membrane"/>
    <property type="evidence" value="ECO:0007669"/>
    <property type="project" value="TreeGrafter"/>
</dbReference>